<dbReference type="EMBL" id="PGFE01000002">
    <property type="protein sequence ID" value="PJJ74097.1"/>
    <property type="molecule type" value="Genomic_DNA"/>
</dbReference>
<evidence type="ECO:0000313" key="1">
    <source>
        <dbReference type="EMBL" id="PJJ74097.1"/>
    </source>
</evidence>
<dbReference type="AlphaFoldDB" id="A0A2M9CQC7"/>
<comment type="caution">
    <text evidence="1">The sequence shown here is derived from an EMBL/GenBank/DDBJ whole genome shotgun (WGS) entry which is preliminary data.</text>
</comment>
<name>A0A2M9CQC7_9CELL</name>
<proteinExistence type="predicted"/>
<dbReference type="Pfam" id="PF14025">
    <property type="entry name" value="DUF4241"/>
    <property type="match status" value="1"/>
</dbReference>
<reference evidence="1 2" key="1">
    <citation type="submission" date="2017-11" db="EMBL/GenBank/DDBJ databases">
        <title>Genomic Encyclopedia of Archaeal and Bacterial Type Strains, Phase II (KMG-II): From Individual Species to Whole Genera.</title>
        <authorList>
            <person name="Goeker M."/>
        </authorList>
    </citation>
    <scope>NUCLEOTIDE SEQUENCE [LARGE SCALE GENOMIC DNA]</scope>
    <source>
        <strain evidence="1 2">DSM 25478</strain>
    </source>
</reference>
<sequence length="224" mass="23225">MTTLETFAALREGDATPSPYRLSVHDLGEVHVPSGRLEAVDPYVFLGGGAVIRVPAGSHPVRVTVADVSPAQDGSHLREAYLSVVLAEGEVERVAPPHSAERLDGPGYVGVPVDAGVVAFVDADATAAAAPDDTWYDEHFDSGRDDSWFARQDDPEHVRPGCANVPLPGVEGANVVMAHAGWGDGFYPVRATYAADGTMLGVHIDLHVAVAAGADPAADDGAAA</sequence>
<dbReference type="OrthoDB" id="9789980at2"/>
<dbReference type="Proteomes" id="UP000231693">
    <property type="component" value="Unassembled WGS sequence"/>
</dbReference>
<gene>
    <name evidence="1" type="ORF">CLV28_1586</name>
</gene>
<keyword evidence="2" id="KW-1185">Reference proteome</keyword>
<protein>
    <submittedName>
        <fullName evidence="1">Uncharacterized protein DUF4241</fullName>
    </submittedName>
</protein>
<accession>A0A2M9CQC7</accession>
<dbReference type="InterPro" id="IPR025335">
    <property type="entry name" value="DUF4241"/>
</dbReference>
<dbReference type="RefSeq" id="WP_100422761.1">
    <property type="nucleotide sequence ID" value="NZ_BOOX01000002.1"/>
</dbReference>
<organism evidence="1 2">
    <name type="scientific">Sediminihabitans luteus</name>
    <dbReference type="NCBI Taxonomy" id="1138585"/>
    <lineage>
        <taxon>Bacteria</taxon>
        <taxon>Bacillati</taxon>
        <taxon>Actinomycetota</taxon>
        <taxon>Actinomycetes</taxon>
        <taxon>Micrococcales</taxon>
        <taxon>Cellulomonadaceae</taxon>
        <taxon>Sediminihabitans</taxon>
    </lineage>
</organism>
<evidence type="ECO:0000313" key="2">
    <source>
        <dbReference type="Proteomes" id="UP000231693"/>
    </source>
</evidence>